<dbReference type="Gene3D" id="1.25.40.790">
    <property type="match status" value="1"/>
</dbReference>
<dbReference type="GO" id="GO:0060090">
    <property type="term" value="F:molecular adaptor activity"/>
    <property type="evidence" value="ECO:0007669"/>
    <property type="project" value="TreeGrafter"/>
</dbReference>
<dbReference type="Pfam" id="PF04054">
    <property type="entry name" value="Not1"/>
    <property type="match status" value="1"/>
</dbReference>
<keyword evidence="3" id="KW-1185">Reference proteome</keyword>
<dbReference type="InterPro" id="IPR040398">
    <property type="entry name" value="Not1"/>
</dbReference>
<dbReference type="GO" id="GO:0017148">
    <property type="term" value="P:negative regulation of translation"/>
    <property type="evidence" value="ECO:0007669"/>
    <property type="project" value="InterPro"/>
</dbReference>
<proteinExistence type="predicted"/>
<dbReference type="PANTHER" id="PTHR13162:SF8">
    <property type="entry name" value="CCR4-NOT TRANSCRIPTION COMPLEX SUBUNIT 1"/>
    <property type="match status" value="1"/>
</dbReference>
<dbReference type="OrthoDB" id="1933107at2759"/>
<dbReference type="GO" id="GO:0030015">
    <property type="term" value="C:CCR4-NOT core complex"/>
    <property type="evidence" value="ECO:0007669"/>
    <property type="project" value="InterPro"/>
</dbReference>
<dbReference type="InterPro" id="IPR007196">
    <property type="entry name" value="CCR4-Not_Not1_C"/>
</dbReference>
<gene>
    <name evidence="2" type="ORF">NE237_031654</name>
</gene>
<dbReference type="GO" id="GO:0000932">
    <property type="term" value="C:P-body"/>
    <property type="evidence" value="ECO:0007669"/>
    <property type="project" value="TreeGrafter"/>
</dbReference>
<evidence type="ECO:0000313" key="2">
    <source>
        <dbReference type="EMBL" id="KAJ4980817.1"/>
    </source>
</evidence>
<comment type="caution">
    <text evidence="2">The sequence shown here is derived from an EMBL/GenBank/DDBJ whole genome shotgun (WGS) entry which is preliminary data.</text>
</comment>
<dbReference type="GO" id="GO:0000288">
    <property type="term" value="P:nuclear-transcribed mRNA catabolic process, deadenylation-dependent decay"/>
    <property type="evidence" value="ECO:0007669"/>
    <property type="project" value="TreeGrafter"/>
</dbReference>
<dbReference type="PANTHER" id="PTHR13162">
    <property type="entry name" value="CCR4-NOT TRANSCRIPTION COMPLEX"/>
    <property type="match status" value="1"/>
</dbReference>
<dbReference type="EMBL" id="JAMYWD010000001">
    <property type="protein sequence ID" value="KAJ4980817.1"/>
    <property type="molecule type" value="Genomic_DNA"/>
</dbReference>
<name>A0A9Q0R2Q2_9MAGN</name>
<protein>
    <recommendedName>
        <fullName evidence="1">CCR4-Not complex component Not1 C-terminal domain-containing protein</fullName>
    </recommendedName>
</protein>
<accession>A0A9Q0R2Q2</accession>
<sequence length="160" mass="18829">MPNLLTLNPQWSWPLIQWEPVDLFKFLEPYLRNAVMGEPVSYSFAHVHFLYKGILRVLLVPLHDFFEFLCDYHFSFCDKCDYEIILLEESSDMNKEPLNGTKLQTKKVGWWVKRTHSVQHQRVECSNAEVPISSASSAYRSARVDIAAYFQMCSELHYFI</sequence>
<evidence type="ECO:0000259" key="1">
    <source>
        <dbReference type="Pfam" id="PF04054"/>
    </source>
</evidence>
<reference evidence="2" key="1">
    <citation type="journal article" date="2023" name="Plant J.">
        <title>The genome of the king protea, Protea cynaroides.</title>
        <authorList>
            <person name="Chang J."/>
            <person name="Duong T.A."/>
            <person name="Schoeman C."/>
            <person name="Ma X."/>
            <person name="Roodt D."/>
            <person name="Barker N."/>
            <person name="Li Z."/>
            <person name="Van de Peer Y."/>
            <person name="Mizrachi E."/>
        </authorList>
    </citation>
    <scope>NUCLEOTIDE SEQUENCE</scope>
    <source>
        <tissue evidence="2">Young leaves</tissue>
    </source>
</reference>
<organism evidence="2 3">
    <name type="scientific">Protea cynaroides</name>
    <dbReference type="NCBI Taxonomy" id="273540"/>
    <lineage>
        <taxon>Eukaryota</taxon>
        <taxon>Viridiplantae</taxon>
        <taxon>Streptophyta</taxon>
        <taxon>Embryophyta</taxon>
        <taxon>Tracheophyta</taxon>
        <taxon>Spermatophyta</taxon>
        <taxon>Magnoliopsida</taxon>
        <taxon>Proteales</taxon>
        <taxon>Proteaceae</taxon>
        <taxon>Protea</taxon>
    </lineage>
</organism>
<evidence type="ECO:0000313" key="3">
    <source>
        <dbReference type="Proteomes" id="UP001141806"/>
    </source>
</evidence>
<dbReference type="Proteomes" id="UP001141806">
    <property type="component" value="Unassembled WGS sequence"/>
</dbReference>
<feature type="domain" description="CCR4-Not complex component Not1 C-terminal" evidence="1">
    <location>
        <begin position="1"/>
        <end position="85"/>
    </location>
</feature>
<dbReference type="AlphaFoldDB" id="A0A9Q0R2Q2"/>